<dbReference type="EMBL" id="LN831023">
    <property type="protein sequence ID" value="CGH11930.1"/>
    <property type="molecule type" value="Genomic_DNA"/>
</dbReference>
<evidence type="ECO:0000313" key="20">
    <source>
        <dbReference type="EMBL" id="CEQ37553.1"/>
    </source>
</evidence>
<feature type="transmembrane region" description="Helical" evidence="1">
    <location>
        <begin position="7"/>
        <end position="27"/>
    </location>
</feature>
<evidence type="ECO:0000313" key="24">
    <source>
        <dbReference type="Proteomes" id="UP000110236"/>
    </source>
</evidence>
<dbReference type="SUPFAM" id="SSF56436">
    <property type="entry name" value="C-type lectin-like"/>
    <property type="match status" value="1"/>
</dbReference>
<dbReference type="Proteomes" id="UP000268420">
    <property type="component" value="Segment"/>
</dbReference>
<dbReference type="EMBL" id="LN827589">
    <property type="protein sequence ID" value="CEQ37553.1"/>
    <property type="molecule type" value="Genomic_DNA"/>
</dbReference>
<dbReference type="EMBL" id="MG298911">
    <property type="protein sequence ID" value="AWG93211.1"/>
    <property type="molecule type" value="Genomic_DNA"/>
</dbReference>
<dbReference type="SMR" id="A0A0B6VK71"/>
<evidence type="ECO:0000313" key="11">
    <source>
        <dbReference type="EMBL" id="BAQ20017.1"/>
    </source>
</evidence>
<keyword evidence="1" id="KW-0472">Membrane</keyword>
<dbReference type="EMBL" id="LN827563">
    <property type="protein sequence ID" value="CEQ35332.1"/>
    <property type="molecule type" value="Genomic_DNA"/>
</dbReference>
<dbReference type="Proteomes" id="UP000274741">
    <property type="component" value="Segment"/>
</dbReference>
<dbReference type="EMBL" id="KT001102">
    <property type="protein sequence ID" value="ALQ28630.1"/>
    <property type="molecule type" value="Genomic_DNA"/>
</dbReference>
<reference evidence="12" key="3">
    <citation type="submission" date="2015-02" db="EMBL/GenBank/DDBJ databases">
        <authorList>
            <person name="Grayson E Nicholas"/>
        </authorList>
    </citation>
    <scope>NUCLEOTIDE SEQUENCE</scope>
    <source>
        <strain evidence="14">AFB1</strain>
        <strain evidence="16">BL36</strain>
        <strain evidence="15">Cheptages</strain>
        <strain evidence="22">Jijoye</strain>
        <strain evidence="13">P3HR1_c16</strain>
        <strain evidence="18">SLCL-1.18</strain>
        <strain evidence="17">SLCL-2.14</strain>
        <strain evidence="21">SLCL-2.15</strain>
        <strain evidence="19">SLCL-2.21</strain>
        <strain evidence="23">SLCL-2.22</strain>
        <strain evidence="20">SLCL-IS2.01</strain>
        <strain evidence="12">Wewak_2</strain>
    </source>
</reference>
<organism evidence="11 24">
    <name type="scientific">Epstein-Barr virus (strain GD1)</name>
    <name type="common">HHV-4</name>
    <name type="synonym">Human gammaherpesvirus 4</name>
    <dbReference type="NCBI Taxonomy" id="10376"/>
    <lineage>
        <taxon>Viruses</taxon>
        <taxon>Duplodnaviria</taxon>
        <taxon>Heunggongvirae</taxon>
        <taxon>Peploviricota</taxon>
        <taxon>Herviviricetes</taxon>
        <taxon>Herpesvirales</taxon>
        <taxon>Orthoherpesviridae</taxon>
        <taxon>Gammaherpesvirinae</taxon>
        <taxon>Lymphocryptovirus</taxon>
        <taxon>Lymphocryptovirus humangamma4</taxon>
    </lineage>
</organism>
<dbReference type="Proteomes" id="UP000277344">
    <property type="component" value="Segment"/>
</dbReference>
<evidence type="ECO:0000313" key="5">
    <source>
        <dbReference type="EMBL" id="AWG92047.1"/>
    </source>
</evidence>
<dbReference type="Proteomes" id="UP000277397">
    <property type="component" value="Segment"/>
</dbReference>
<evidence type="ECO:0000256" key="1">
    <source>
        <dbReference type="SAM" id="Phobius"/>
    </source>
</evidence>
<dbReference type="EMBL" id="LN827544">
    <property type="protein sequence ID" value="CEQ33770.1"/>
    <property type="molecule type" value="Genomic_DNA"/>
</dbReference>
<evidence type="ECO:0000313" key="10">
    <source>
        <dbReference type="EMBL" id="AWG93454.1"/>
    </source>
</evidence>
<dbReference type="EMBL" id="MG298900">
    <property type="protein sequence ID" value="AWG92488.1"/>
    <property type="molecule type" value="Genomic_DNA"/>
</dbReference>
<evidence type="ECO:0000313" key="23">
    <source>
        <dbReference type="EMBL" id="CGH11930.1"/>
    </source>
</evidence>
<evidence type="ECO:0000313" key="18">
    <source>
        <dbReference type="EMBL" id="CEQ35332.1"/>
    </source>
</evidence>
<dbReference type="Proteomes" id="UP000275629">
    <property type="component" value="Segment"/>
</dbReference>
<dbReference type="EMBL" id="MG298898">
    <property type="protein sequence ID" value="AWG92355.1"/>
    <property type="molecule type" value="Genomic_DNA"/>
</dbReference>
<accession>A0A0B6VK71</accession>
<evidence type="ECO:0000313" key="19">
    <source>
        <dbReference type="EMBL" id="CEQ37388.1"/>
    </source>
</evidence>
<dbReference type="EMBL" id="MG298915">
    <property type="protein sequence ID" value="AWG93454.1"/>
    <property type="molecule type" value="Genomic_DNA"/>
</dbReference>
<protein>
    <submittedName>
        <fullName evidence="2 3">BZLF2</fullName>
    </submittedName>
    <submittedName>
        <fullName evidence="11">Glycoprotein 42</fullName>
    </submittedName>
</protein>
<reference evidence="2" key="2">
    <citation type="journal article" date="2015" name="Sci. Rep.">
        <title>Epstein-Barr virus from Burkitt Lymphoma biopsies from Africa and South America share novel LMP-1 promoter and gene variations.</title>
        <authorList>
            <person name="Lei H."/>
            <person name="Li T."/>
            <person name="Li B."/>
            <person name="Tsai S."/>
            <person name="Biggar R.J."/>
            <person name="Nkrumah F."/>
            <person name="Neequaye J."/>
            <person name="Gutierrez M."/>
            <person name="Epelman S."/>
            <person name="Mbulaiteye S.M."/>
            <person name="Bhatia K."/>
            <person name="Lo S.C."/>
        </authorList>
    </citation>
    <scope>NUCLEOTIDE SEQUENCE</scope>
    <source>
        <strain evidence="2">VA</strain>
    </source>
</reference>
<sequence length="223" mass="25412">MVSFKQVRVPLFTAIALVIVLLLAYFLPPRVRGGGRVSAAAITWVPKPNVEVWPVDPPPPVNFNKTAEQEYGDKEIKLPHWTPTLHTFQVPKNYTKANCTYCNTREYTFSYKERCFYFTKKKHTWNGCFQACAELYPCTYFYGPTPDILPVVTRNLNAIESLWVGVYRVGEGNWTSLDGGTFKVYQIFGSHCTYVSKFSTVPVSHHECSFLKPCLCVSQRSNS</sequence>
<evidence type="ECO:0000313" key="16">
    <source>
        <dbReference type="EMBL" id="CEQ34838.1"/>
    </source>
</evidence>
<dbReference type="InterPro" id="IPR016186">
    <property type="entry name" value="C-type_lectin-like/link_sf"/>
</dbReference>
<dbReference type="EMBL" id="MG298893">
    <property type="protein sequence ID" value="AWG92047.1"/>
    <property type="molecule type" value="Genomic_DNA"/>
</dbReference>
<reference evidence="3" key="4">
    <citation type="submission" date="2017-10" db="EMBL/GenBank/DDBJ databases">
        <title>Epstein Barr virus genome variation.</title>
        <authorList>
            <person name="Palser A."/>
            <person name="Wegner F."/>
            <person name="Bridges R."/>
            <person name="Correia S."/>
            <person name="Elgueta Karstegl C."/>
            <person name="Venturini C."/>
            <person name="Middeldorp J."/>
            <person name="Cohen J.I."/>
            <person name="Hildesheim A."/>
            <person name="Breuer J."/>
            <person name="White R.E."/>
            <person name="Kellam P."/>
            <person name="Farrell P.J."/>
        </authorList>
    </citation>
    <scope>NUCLEOTIDE SEQUENCE</scope>
    <source>
        <strain evidence="3">AH_Saliva_9316</strain>
        <strain evidence="4">GK_PUT</strain>
        <strain evidence="5">JM_NPC_bru_L4</strain>
        <strain evidence="6">JM_NPC_bru_L7</strain>
        <strain evidence="7">JM_Saliva_20</strain>
        <strain evidence="8">RK_LCL_L19</strain>
        <strain evidence="9">RK_LCL_L3</strain>
        <strain evidence="10">RK_LCL_L4</strain>
    </source>
</reference>
<evidence type="ECO:0000313" key="22">
    <source>
        <dbReference type="EMBL" id="CEQ43458.1"/>
    </source>
</evidence>
<dbReference type="Proteomes" id="UP000267601">
    <property type="component" value="Segment"/>
</dbReference>
<dbReference type="EMBL" id="LN827560">
    <property type="protein sequence ID" value="CEQ35085.1"/>
    <property type="molecule type" value="Genomic_DNA"/>
</dbReference>
<proteinExistence type="predicted"/>
<gene>
    <name evidence="11" type="primary">BZLF2</name>
    <name evidence="2" type="ORF">HHV4_BZLF2</name>
</gene>
<evidence type="ECO:0000313" key="6">
    <source>
        <dbReference type="EMBL" id="AWG92355.1"/>
    </source>
</evidence>
<reference evidence="11 24" key="1">
    <citation type="submission" date="2013-09" db="EMBL/GenBank/DDBJ databases">
        <title>Target Capture and Whole Genome Sequencing of EBV from Primary Nasopharyngeal Carcinoma Biopsy.</title>
        <authorList>
            <person name="Xiao K."/>
        </authorList>
    </citation>
    <scope>NUCLEOTIDE SEQUENCE [LARGE SCALE GENOMIC DNA]</scope>
    <source>
        <strain evidence="11">HN1</strain>
    </source>
</reference>
<dbReference type="Proteomes" id="UP000275059">
    <property type="component" value="Segment"/>
</dbReference>
<evidence type="ECO:0000313" key="3">
    <source>
        <dbReference type="EMBL" id="AWG87761.1"/>
    </source>
</evidence>
<dbReference type="Proteomes" id="UP000110236">
    <property type="component" value="Segment"/>
</dbReference>
<keyword evidence="1" id="KW-0812">Transmembrane</keyword>
<evidence type="ECO:0000313" key="8">
    <source>
        <dbReference type="EMBL" id="AWG93211.1"/>
    </source>
</evidence>
<dbReference type="EMBL" id="MG298827">
    <property type="protein sequence ID" value="AWG87761.1"/>
    <property type="molecule type" value="Genomic_DNA"/>
</dbReference>
<dbReference type="EMBL" id="LN827587">
    <property type="protein sequence ID" value="CEQ37388.1"/>
    <property type="molecule type" value="Genomic_DNA"/>
</dbReference>
<dbReference type="EMBL" id="LN827556">
    <property type="protein sequence ID" value="CEQ34757.1"/>
    <property type="molecule type" value="Genomic_DNA"/>
</dbReference>
<dbReference type="EMBL" id="MG298842">
    <property type="protein sequence ID" value="AWG88805.1"/>
    <property type="molecule type" value="Genomic_DNA"/>
</dbReference>
<organismHost>
    <name type="scientific">Homo sapiens</name>
    <name type="common">Human</name>
    <dbReference type="NCBI Taxonomy" id="9606"/>
</organismHost>
<dbReference type="Proteomes" id="UP000266982">
    <property type="component" value="Genome"/>
</dbReference>
<dbReference type="InterPro" id="IPR016187">
    <property type="entry name" value="CTDL_fold"/>
</dbReference>
<dbReference type="Proteomes" id="UP000276912">
    <property type="component" value="Segment"/>
</dbReference>
<dbReference type="EMBL" id="LN827800">
    <property type="protein sequence ID" value="CEQ43458.1"/>
    <property type="molecule type" value="Genomic_DNA"/>
</dbReference>
<evidence type="ECO:0000313" key="21">
    <source>
        <dbReference type="EMBL" id="CEQ37719.1"/>
    </source>
</evidence>
<evidence type="ECO:0000313" key="12">
    <source>
        <dbReference type="EMBL" id="CEQ33770.1"/>
    </source>
</evidence>
<dbReference type="EMBL" id="AB850643">
    <property type="protein sequence ID" value="BAQ20017.1"/>
    <property type="molecule type" value="Genomic_DNA"/>
</dbReference>
<dbReference type="EMBL" id="LN827554">
    <property type="protein sequence ID" value="CEQ34596.1"/>
    <property type="molecule type" value="Genomic_DNA"/>
</dbReference>
<dbReference type="Proteomes" id="UP000271437">
    <property type="component" value="Segment"/>
</dbReference>
<evidence type="ECO:0000313" key="17">
    <source>
        <dbReference type="EMBL" id="CEQ35085.1"/>
    </source>
</evidence>
<evidence type="ECO:0000313" key="15">
    <source>
        <dbReference type="EMBL" id="CEQ34757.1"/>
    </source>
</evidence>
<dbReference type="Proteomes" id="UP000275286">
    <property type="component" value="Genome"/>
</dbReference>
<evidence type="ECO:0000313" key="4">
    <source>
        <dbReference type="EMBL" id="AWG88805.1"/>
    </source>
</evidence>
<evidence type="ECO:0000313" key="13">
    <source>
        <dbReference type="EMBL" id="CEQ34100.1"/>
    </source>
</evidence>
<dbReference type="EMBL" id="LN827557">
    <property type="protein sequence ID" value="CEQ34838.1"/>
    <property type="molecule type" value="Genomic_DNA"/>
</dbReference>
<keyword evidence="1" id="KW-1133">Transmembrane helix</keyword>
<evidence type="ECO:0000313" key="2">
    <source>
        <dbReference type="EMBL" id="ALQ28630.1"/>
    </source>
</evidence>
<name>A0A0B6VK71_EBVG</name>
<dbReference type="EMBL" id="MG298914">
    <property type="protein sequence ID" value="AWG93390.1"/>
    <property type="molecule type" value="Genomic_DNA"/>
</dbReference>
<dbReference type="EMBL" id="LN827548">
    <property type="protein sequence ID" value="CEQ34100.1"/>
    <property type="molecule type" value="Genomic_DNA"/>
</dbReference>
<evidence type="ECO:0000313" key="7">
    <source>
        <dbReference type="EMBL" id="AWG92488.1"/>
    </source>
</evidence>
<dbReference type="EMBL" id="LN827591">
    <property type="protein sequence ID" value="CEQ37719.1"/>
    <property type="molecule type" value="Genomic_DNA"/>
</dbReference>
<evidence type="ECO:0000313" key="9">
    <source>
        <dbReference type="EMBL" id="AWG93390.1"/>
    </source>
</evidence>
<dbReference type="Gene3D" id="3.10.100.10">
    <property type="entry name" value="Mannose-Binding Protein A, subunit A"/>
    <property type="match status" value="1"/>
</dbReference>
<evidence type="ECO:0000313" key="14">
    <source>
        <dbReference type="EMBL" id="CEQ34596.1"/>
    </source>
</evidence>
<dbReference type="Proteomes" id="UP000279380">
    <property type="component" value="Segment"/>
</dbReference>